<accession>A0A976UAM7</accession>
<sequence length="186" mass="19971">MAPAVDATHSTRYCSGTGWLQTPGAAPVSPTTTGHLVPEPQPPVTHDTAWVARLLNTDAGAELVIMRLDLTNPNPEQHAKFAEPPAGANSWELINPNTNERLAFMTVAHLKAQVDTQRPVLQIATIGLSAFPLPNWTIEYTTFDPDDPLAGILVTVYTPADAILNWTDISTMPGTITPADILGDRS</sequence>
<reference evidence="2" key="1">
    <citation type="submission" date="2022-06" db="EMBL/GenBank/DDBJ databases">
        <authorList>
            <person name="Harrison M."/>
            <person name="Anderman E."/>
            <person name="Dini T."/>
            <person name="Eldabh K."/>
            <person name="Frino T."/>
            <person name="Milavec J."/>
            <person name="Profrock V."/>
            <person name="Qyshkollari T."/>
            <person name="Sayed A."/>
            <person name="Virtue R."/>
            <person name="Bieri S.M."/>
            <person name="Bultje S."/>
            <person name="Chang H."/>
            <person name="Harsh E."/>
            <person name="Harsh J."/>
            <person name="Kok S.K."/>
            <person name="Lacroix V.J."/>
            <person name="McCurdy J.B."/>
            <person name="Nguyen A.V."/>
            <person name="Pastoor E.C."/>
            <person name="Ribbe G.J."/>
            <person name="Schneider L.A."/>
            <person name="Schroeder J.E."/>
            <person name="Steen S.B."/>
            <person name="Stob E.J."/>
            <person name="Sytsema I.L."/>
            <person name="Timmer L.J."/>
            <person name="Tsurho V."/>
            <person name="Van B.A."/>
            <person name="Verhoeven A.R."/>
            <person name="Vroon N.G."/>
            <person name="Wan G."/>
            <person name="Woldt K.M."/>
            <person name="Wertz J.T."/>
            <person name="DeJong R.J."/>
            <person name="Delesalle V.A."/>
            <person name="Garlena R.A."/>
            <person name="Russell D.A."/>
            <person name="Jacobs-Sera D."/>
            <person name="Hatfull G.F."/>
        </authorList>
    </citation>
    <scope>NUCLEOTIDE SEQUENCE</scope>
</reference>
<keyword evidence="3" id="KW-1185">Reference proteome</keyword>
<name>A0A976UAM7_9CAUD</name>
<evidence type="ECO:0000313" key="2">
    <source>
        <dbReference type="EMBL" id="UVF61691.1"/>
    </source>
</evidence>
<evidence type="ECO:0000313" key="3">
    <source>
        <dbReference type="Proteomes" id="UP001059489"/>
    </source>
</evidence>
<organism evidence="2 3">
    <name type="scientific">Gordonia phage APunk</name>
    <dbReference type="NCBI Taxonomy" id="2926082"/>
    <lineage>
        <taxon>Viruses</taxon>
        <taxon>Duplodnaviria</taxon>
        <taxon>Heunggongvirae</taxon>
        <taxon>Uroviricota</taxon>
        <taxon>Caudoviricetes</taxon>
        <taxon>Stackebrandtviridae</taxon>
        <taxon>Schenleyvirinae</taxon>
        <taxon>Zitchvirus</taxon>
        <taxon>Zitchvirus apunk</taxon>
    </lineage>
</organism>
<feature type="region of interest" description="Disordered" evidence="1">
    <location>
        <begin position="15"/>
        <end position="43"/>
    </location>
</feature>
<gene>
    <name evidence="2" type="primary">70</name>
    <name evidence="2" type="ORF">SEA_APUNK_70</name>
</gene>
<dbReference type="Proteomes" id="UP001059489">
    <property type="component" value="Segment"/>
</dbReference>
<dbReference type="EMBL" id="ON755186">
    <property type="protein sequence ID" value="UVF61691.1"/>
    <property type="molecule type" value="Genomic_DNA"/>
</dbReference>
<protein>
    <submittedName>
        <fullName evidence="2">Uncharacterized protein</fullName>
    </submittedName>
</protein>
<evidence type="ECO:0000256" key="1">
    <source>
        <dbReference type="SAM" id="MobiDB-lite"/>
    </source>
</evidence>
<proteinExistence type="predicted"/>